<reference evidence="1" key="1">
    <citation type="submission" date="2022-08" db="EMBL/GenBank/DDBJ databases">
        <title>Novel sulfate-reducing endosymbionts in the free-living metamonad Anaeramoeba.</title>
        <authorList>
            <person name="Jerlstrom-Hultqvist J."/>
            <person name="Cepicka I."/>
            <person name="Gallot-Lavallee L."/>
            <person name="Salas-Leiva D."/>
            <person name="Curtis B.A."/>
            <person name="Zahonova K."/>
            <person name="Pipaliya S."/>
            <person name="Dacks J."/>
            <person name="Roger A.J."/>
        </authorList>
    </citation>
    <scope>NUCLEOTIDE SEQUENCE</scope>
    <source>
        <strain evidence="1">Schooner1</strain>
    </source>
</reference>
<sequence length="230" mass="27878">MGKISYTIDQKCQEYANNKENKKKDFTIQVKEIVNKYLFQSSSKLLTDFEELKINIGKFWFDLICEKLNFKTEDFYHPNFTHNNFTDFLKELLAFSKNEKNLIGLHTKITYYQKSFRLFYWQKIWYNYLVYFYLAAYLQKNKKLKFVWNLKLNLNNLNTPWLFLEKSVAKKSGYNIKEIKEKKNQQRQHIILLPIIYQIPTGNLNQKKIHTNPEYQKERIYSGIFVSPNN</sequence>
<organism evidence="1 2">
    <name type="scientific">Anaeramoeba flamelloides</name>
    <dbReference type="NCBI Taxonomy" id="1746091"/>
    <lineage>
        <taxon>Eukaryota</taxon>
        <taxon>Metamonada</taxon>
        <taxon>Anaeramoebidae</taxon>
        <taxon>Anaeramoeba</taxon>
    </lineage>
</organism>
<comment type="caution">
    <text evidence="1">The sequence shown here is derived from an EMBL/GenBank/DDBJ whole genome shotgun (WGS) entry which is preliminary data.</text>
</comment>
<gene>
    <name evidence="1" type="ORF">M0813_21216</name>
</gene>
<accession>A0ABQ8YJF7</accession>
<evidence type="ECO:0000313" key="1">
    <source>
        <dbReference type="EMBL" id="KAJ6244630.1"/>
    </source>
</evidence>
<name>A0ABQ8YJF7_9EUKA</name>
<proteinExistence type="predicted"/>
<dbReference type="Proteomes" id="UP001150062">
    <property type="component" value="Unassembled WGS sequence"/>
</dbReference>
<keyword evidence="2" id="KW-1185">Reference proteome</keyword>
<dbReference type="EMBL" id="JAOAOG010000163">
    <property type="protein sequence ID" value="KAJ6244630.1"/>
    <property type="molecule type" value="Genomic_DNA"/>
</dbReference>
<protein>
    <submittedName>
        <fullName evidence="1">Uncharacterized protein</fullName>
    </submittedName>
</protein>
<evidence type="ECO:0000313" key="2">
    <source>
        <dbReference type="Proteomes" id="UP001150062"/>
    </source>
</evidence>